<dbReference type="InterPro" id="IPR017937">
    <property type="entry name" value="Thioredoxin_CS"/>
</dbReference>
<gene>
    <name evidence="5" type="ORF">ACG02S_04680</name>
</gene>
<dbReference type="CDD" id="cd02966">
    <property type="entry name" value="TlpA_like_family"/>
    <property type="match status" value="1"/>
</dbReference>
<dbReference type="InterPro" id="IPR013766">
    <property type="entry name" value="Thioredoxin_domain"/>
</dbReference>
<dbReference type="PANTHER" id="PTHR42852">
    <property type="entry name" value="THIOL:DISULFIDE INTERCHANGE PROTEIN DSBE"/>
    <property type="match status" value="1"/>
</dbReference>
<dbReference type="SUPFAM" id="SSF52833">
    <property type="entry name" value="Thioredoxin-like"/>
    <property type="match status" value="1"/>
</dbReference>
<feature type="domain" description="Thioredoxin" evidence="4">
    <location>
        <begin position="38"/>
        <end position="179"/>
    </location>
</feature>
<reference evidence="5 6" key="1">
    <citation type="submission" date="2024-09" db="EMBL/GenBank/DDBJ databases">
        <title>Novel species of the genus Pelomonas and Roseateles isolated from streams.</title>
        <authorList>
            <person name="Lu H."/>
        </authorList>
    </citation>
    <scope>NUCLEOTIDE SEQUENCE [LARGE SCALE GENOMIC DNA]</scope>
    <source>
        <strain evidence="5 6">DC23W</strain>
    </source>
</reference>
<evidence type="ECO:0000259" key="4">
    <source>
        <dbReference type="PROSITE" id="PS51352"/>
    </source>
</evidence>
<protein>
    <submittedName>
        <fullName evidence="5">TlpA disulfide reductase family protein</fullName>
    </submittedName>
</protein>
<evidence type="ECO:0000313" key="5">
    <source>
        <dbReference type="EMBL" id="MFG6413189.1"/>
    </source>
</evidence>
<dbReference type="Pfam" id="PF08534">
    <property type="entry name" value="Redoxin"/>
    <property type="match status" value="1"/>
</dbReference>
<dbReference type="InterPro" id="IPR036249">
    <property type="entry name" value="Thioredoxin-like_sf"/>
</dbReference>
<keyword evidence="2" id="KW-0201">Cytochrome c-type biogenesis</keyword>
<name>A0ABW7EIB5_9BURK</name>
<comment type="subcellular location">
    <subcellularLocation>
        <location evidence="1">Cell envelope</location>
    </subcellularLocation>
</comment>
<dbReference type="PANTHER" id="PTHR42852:SF18">
    <property type="entry name" value="CHROMOSOME UNDETERMINED SCAFFOLD_47, WHOLE GENOME SHOTGUN SEQUENCE"/>
    <property type="match status" value="1"/>
</dbReference>
<dbReference type="InterPro" id="IPR006311">
    <property type="entry name" value="TAT_signal"/>
</dbReference>
<dbReference type="PROSITE" id="PS51318">
    <property type="entry name" value="TAT"/>
    <property type="match status" value="1"/>
</dbReference>
<accession>A0ABW7EIB5</accession>
<dbReference type="EMBL" id="JBIGHY010000001">
    <property type="protein sequence ID" value="MFG6413189.1"/>
    <property type="molecule type" value="Genomic_DNA"/>
</dbReference>
<dbReference type="Proteomes" id="UP001606300">
    <property type="component" value="Unassembled WGS sequence"/>
</dbReference>
<dbReference type="PROSITE" id="PS00194">
    <property type="entry name" value="THIOREDOXIN_1"/>
    <property type="match status" value="1"/>
</dbReference>
<proteinExistence type="predicted"/>
<comment type="caution">
    <text evidence="5">The sequence shown here is derived from an EMBL/GenBank/DDBJ whole genome shotgun (WGS) entry which is preliminary data.</text>
</comment>
<organism evidence="5 6">
    <name type="scientific">Pelomonas dachongensis</name>
    <dbReference type="NCBI Taxonomy" id="3299029"/>
    <lineage>
        <taxon>Bacteria</taxon>
        <taxon>Pseudomonadati</taxon>
        <taxon>Pseudomonadota</taxon>
        <taxon>Betaproteobacteria</taxon>
        <taxon>Burkholderiales</taxon>
        <taxon>Sphaerotilaceae</taxon>
        <taxon>Roseateles</taxon>
    </lineage>
</organism>
<evidence type="ECO:0000256" key="2">
    <source>
        <dbReference type="ARBA" id="ARBA00022748"/>
    </source>
</evidence>
<dbReference type="InterPro" id="IPR050553">
    <property type="entry name" value="Thioredoxin_ResA/DsbE_sf"/>
</dbReference>
<evidence type="ECO:0000313" key="6">
    <source>
        <dbReference type="Proteomes" id="UP001606300"/>
    </source>
</evidence>
<sequence length="179" mass="19450">MKPLSRRLLLTGAGLGAAALGASFAWRRQPAPAPASAPAPSPVAQAFWARRFPGLDGAELDVARWRGQPLLVNFWATWCPPCVKELPEINQFYNEARSKGWQVLGLAIDKAEPVKAFLQKTPLDFPVALGGPDGLALVRDLGNAAGGLPFSVIFDERGEISWRRMGVTHLQELRDLARS</sequence>
<dbReference type="PROSITE" id="PS51352">
    <property type="entry name" value="THIOREDOXIN_2"/>
    <property type="match status" value="1"/>
</dbReference>
<dbReference type="InterPro" id="IPR013740">
    <property type="entry name" value="Redoxin"/>
</dbReference>
<keyword evidence="6" id="KW-1185">Reference proteome</keyword>
<dbReference type="RefSeq" id="WP_394469267.1">
    <property type="nucleotide sequence ID" value="NZ_JBIGHY010000001.1"/>
</dbReference>
<evidence type="ECO:0000256" key="1">
    <source>
        <dbReference type="ARBA" id="ARBA00004196"/>
    </source>
</evidence>
<dbReference type="Gene3D" id="3.40.30.10">
    <property type="entry name" value="Glutaredoxin"/>
    <property type="match status" value="1"/>
</dbReference>
<keyword evidence="3" id="KW-0676">Redox-active center</keyword>
<evidence type="ECO:0000256" key="3">
    <source>
        <dbReference type="ARBA" id="ARBA00023284"/>
    </source>
</evidence>